<accession>A0A9D3LI53</accession>
<organism evidence="4 5">
    <name type="scientific">Anguilla anguilla</name>
    <name type="common">European freshwater eel</name>
    <name type="synonym">Muraena anguilla</name>
    <dbReference type="NCBI Taxonomy" id="7936"/>
    <lineage>
        <taxon>Eukaryota</taxon>
        <taxon>Metazoa</taxon>
        <taxon>Chordata</taxon>
        <taxon>Craniata</taxon>
        <taxon>Vertebrata</taxon>
        <taxon>Euteleostomi</taxon>
        <taxon>Actinopterygii</taxon>
        <taxon>Neopterygii</taxon>
        <taxon>Teleostei</taxon>
        <taxon>Anguilliformes</taxon>
        <taxon>Anguillidae</taxon>
        <taxon>Anguilla</taxon>
    </lineage>
</organism>
<evidence type="ECO:0000256" key="2">
    <source>
        <dbReference type="ARBA" id="ARBA00022703"/>
    </source>
</evidence>
<feature type="region of interest" description="Disordered" evidence="3">
    <location>
        <begin position="1"/>
        <end position="59"/>
    </location>
</feature>
<dbReference type="GO" id="GO:0006915">
    <property type="term" value="P:apoptotic process"/>
    <property type="evidence" value="ECO:0007669"/>
    <property type="project" value="UniProtKB-KW"/>
</dbReference>
<keyword evidence="5" id="KW-1185">Reference proteome</keyword>
<evidence type="ECO:0008006" key="6">
    <source>
        <dbReference type="Google" id="ProtNLM"/>
    </source>
</evidence>
<dbReference type="EMBL" id="JAFIRN010000019">
    <property type="protein sequence ID" value="KAG5830376.1"/>
    <property type="molecule type" value="Genomic_DNA"/>
</dbReference>
<proteinExistence type="predicted"/>
<dbReference type="PANTHER" id="PTHR14965">
    <property type="entry name" value="SI:CH73-248E21.1"/>
    <property type="match status" value="1"/>
</dbReference>
<evidence type="ECO:0000256" key="1">
    <source>
        <dbReference type="ARBA" id="ARBA00022553"/>
    </source>
</evidence>
<dbReference type="Gene3D" id="1.10.437.10">
    <property type="entry name" value="Blc2-like"/>
    <property type="match status" value="1"/>
</dbReference>
<dbReference type="PANTHER" id="PTHR14965:SF1">
    <property type="entry name" value="APOPTOSIS FACILITATOR BCL-2-LIKE PROTEIN 14"/>
    <property type="match status" value="1"/>
</dbReference>
<gene>
    <name evidence="4" type="ORF">ANANG_G00309930</name>
</gene>
<evidence type="ECO:0000313" key="5">
    <source>
        <dbReference type="Proteomes" id="UP001044222"/>
    </source>
</evidence>
<reference evidence="4" key="1">
    <citation type="submission" date="2021-01" db="EMBL/GenBank/DDBJ databases">
        <title>A chromosome-scale assembly of European eel, Anguilla anguilla.</title>
        <authorList>
            <person name="Henkel C."/>
            <person name="Jong-Raadsen S.A."/>
            <person name="Dufour S."/>
            <person name="Weltzien F.-A."/>
            <person name="Palstra A.P."/>
            <person name="Pelster B."/>
            <person name="Spaink H.P."/>
            <person name="Van Den Thillart G.E."/>
            <person name="Jansen H."/>
            <person name="Zahm M."/>
            <person name="Klopp C."/>
            <person name="Cedric C."/>
            <person name="Louis A."/>
            <person name="Berthelot C."/>
            <person name="Parey E."/>
            <person name="Roest Crollius H."/>
            <person name="Montfort J."/>
            <person name="Robinson-Rechavi M."/>
            <person name="Bucao C."/>
            <person name="Bouchez O."/>
            <person name="Gislard M."/>
            <person name="Lluch J."/>
            <person name="Milhes M."/>
            <person name="Lampietro C."/>
            <person name="Lopez Roques C."/>
            <person name="Donnadieu C."/>
            <person name="Braasch I."/>
            <person name="Desvignes T."/>
            <person name="Postlethwait J."/>
            <person name="Bobe J."/>
            <person name="Guiguen Y."/>
            <person name="Dirks R."/>
        </authorList>
    </citation>
    <scope>NUCLEOTIDE SEQUENCE</scope>
    <source>
        <strain evidence="4">Tag_6206</strain>
        <tissue evidence="4">Liver</tissue>
    </source>
</reference>
<dbReference type="AlphaFoldDB" id="A0A9D3LI53"/>
<feature type="compositionally biased region" description="Basic residues" evidence="3">
    <location>
        <begin position="50"/>
        <end position="59"/>
    </location>
</feature>
<keyword evidence="1" id="KW-0597">Phosphoprotein</keyword>
<keyword evidence="2" id="KW-0053">Apoptosis</keyword>
<feature type="compositionally biased region" description="Pro residues" evidence="3">
    <location>
        <begin position="39"/>
        <end position="49"/>
    </location>
</feature>
<evidence type="ECO:0000256" key="3">
    <source>
        <dbReference type="SAM" id="MobiDB-lite"/>
    </source>
</evidence>
<protein>
    <recommendedName>
        <fullName evidence="6">Apoptosis facilitator Bcl-2-like protein 14</fullName>
    </recommendedName>
</protein>
<dbReference type="OrthoDB" id="9948726at2759"/>
<dbReference type="Proteomes" id="UP001044222">
    <property type="component" value="Chromosome 19"/>
</dbReference>
<dbReference type="InterPro" id="IPR002475">
    <property type="entry name" value="Bcl2-like"/>
</dbReference>
<evidence type="ECO:0000313" key="4">
    <source>
        <dbReference type="EMBL" id="KAG5830376.1"/>
    </source>
</evidence>
<comment type="caution">
    <text evidence="4">The sequence shown here is derived from an EMBL/GenBank/DDBJ whole genome shotgun (WGS) entry which is preliminary data.</text>
</comment>
<dbReference type="InterPro" id="IPR036834">
    <property type="entry name" value="Bcl-2-like_sf"/>
</dbReference>
<dbReference type="SUPFAM" id="SSF56854">
    <property type="entry name" value="Bcl-2 inhibitors of programmed cell death"/>
    <property type="match status" value="1"/>
</dbReference>
<dbReference type="PROSITE" id="PS50062">
    <property type="entry name" value="BCL2_FAMILY"/>
    <property type="match status" value="1"/>
</dbReference>
<sequence length="237" mass="26067">MENGDVSRGMAGSGESSVEFRLLMAYAQRRRPRSGQQPQPQPGGEPPRSPNRKRKRSSKLRKLLLMCVGPQGDREEEPKGETVDVTSLADRLSSIVDSVDMNVDDIEADGQDDVIQQIVDLLRESGDQFTEKIKEDKVLARHFGGGDFTYAAFARIASRFLQEVAPSSSSSSSPSGAVSRIALACEVTRKLTAVDGHPMNMVMGFGAKYLRENFSTWVQQHGGWENAFADAEEDEVE</sequence>
<dbReference type="GO" id="GO:2001236">
    <property type="term" value="P:regulation of extrinsic apoptotic signaling pathway"/>
    <property type="evidence" value="ECO:0007669"/>
    <property type="project" value="TreeGrafter"/>
</dbReference>
<name>A0A9D3LI53_ANGAN</name>